<feature type="compositionally biased region" description="Basic and acidic residues" evidence="4">
    <location>
        <begin position="272"/>
        <end position="288"/>
    </location>
</feature>
<dbReference type="InterPro" id="IPR007019">
    <property type="entry name" value="SURF6"/>
</dbReference>
<dbReference type="GO" id="GO:0042273">
    <property type="term" value="P:ribosomal large subunit biogenesis"/>
    <property type="evidence" value="ECO:0007669"/>
    <property type="project" value="TreeGrafter"/>
</dbReference>
<accession>A0AAV8VZ75</accession>
<dbReference type="PANTHER" id="PTHR14369">
    <property type="entry name" value="SURFEIT LOCUS PROTEIN 6"/>
    <property type="match status" value="1"/>
</dbReference>
<dbReference type="AlphaFoldDB" id="A0AAV8VZ75"/>
<feature type="region of interest" description="Disordered" evidence="4">
    <location>
        <begin position="247"/>
        <end position="310"/>
    </location>
</feature>
<feature type="region of interest" description="Disordered" evidence="4">
    <location>
        <begin position="114"/>
        <end position="136"/>
    </location>
</feature>
<evidence type="ECO:0000313" key="6">
    <source>
        <dbReference type="EMBL" id="KAJ8919191.1"/>
    </source>
</evidence>
<dbReference type="GO" id="GO:0003723">
    <property type="term" value="F:RNA binding"/>
    <property type="evidence" value="ECO:0007669"/>
    <property type="project" value="TreeGrafter"/>
</dbReference>
<dbReference type="Proteomes" id="UP001159042">
    <property type="component" value="Unassembled WGS sequence"/>
</dbReference>
<gene>
    <name evidence="6" type="ORF">NQ315_012179</name>
</gene>
<evidence type="ECO:0000313" key="7">
    <source>
        <dbReference type="Proteomes" id="UP001159042"/>
    </source>
</evidence>
<sequence length="310" mass="36619">MLCYVRLCGYVTRENRENNFIMKLFKSNFEPKKVEQFLITENKFISDLFSVASIPVRQDYAQDDNESDEINRAFKIQNKKTSRAKSLQELQLRLEAITNNKKLTYKEKLTKKGLKNRMKKKSKQDERNAKQKLARAAKLTKPKIEMETQDEANDEHKIIKPVFNSRDKMVFSKINFENLGKKINKKQEKDPKKLLKQLEYQKVKLEKLKESGEVEKVAQIKEKTAWKNALSKAEGIKVKDDPLLLKKSVKKKEQQQRSHKKKWEKRIQGVQKAKEEKQQKRAQNIEKRKKDKKNKKLKTASKRGRIIPGF</sequence>
<dbReference type="PANTHER" id="PTHR14369:SF0">
    <property type="entry name" value="SURFEIT LOCUS PROTEIN 6"/>
    <property type="match status" value="1"/>
</dbReference>
<dbReference type="GO" id="GO:0005730">
    <property type="term" value="C:nucleolus"/>
    <property type="evidence" value="ECO:0007669"/>
    <property type="project" value="TreeGrafter"/>
</dbReference>
<feature type="compositionally biased region" description="Basic residues" evidence="4">
    <location>
        <begin position="289"/>
        <end position="310"/>
    </location>
</feature>
<dbReference type="Pfam" id="PF04935">
    <property type="entry name" value="SURF6"/>
    <property type="match status" value="1"/>
</dbReference>
<dbReference type="GO" id="GO:0042274">
    <property type="term" value="P:ribosomal small subunit biogenesis"/>
    <property type="evidence" value="ECO:0007669"/>
    <property type="project" value="TreeGrafter"/>
</dbReference>
<protein>
    <recommendedName>
        <fullName evidence="5">Ribosomal RNA-processing protein 14/surfeit locus protein 6 C-terminal domain-containing protein</fullName>
    </recommendedName>
</protein>
<dbReference type="InterPro" id="IPR029190">
    <property type="entry name" value="Rrp14/SURF6_C"/>
</dbReference>
<organism evidence="6 7">
    <name type="scientific">Exocentrus adspersus</name>
    <dbReference type="NCBI Taxonomy" id="1586481"/>
    <lineage>
        <taxon>Eukaryota</taxon>
        <taxon>Metazoa</taxon>
        <taxon>Ecdysozoa</taxon>
        <taxon>Arthropoda</taxon>
        <taxon>Hexapoda</taxon>
        <taxon>Insecta</taxon>
        <taxon>Pterygota</taxon>
        <taxon>Neoptera</taxon>
        <taxon>Endopterygota</taxon>
        <taxon>Coleoptera</taxon>
        <taxon>Polyphaga</taxon>
        <taxon>Cucujiformia</taxon>
        <taxon>Chrysomeloidea</taxon>
        <taxon>Cerambycidae</taxon>
        <taxon>Lamiinae</taxon>
        <taxon>Acanthocinini</taxon>
        <taxon>Exocentrus</taxon>
    </lineage>
</organism>
<proteinExistence type="inferred from homology"/>
<comment type="caution">
    <text evidence="6">The sequence shown here is derived from an EMBL/GenBank/DDBJ whole genome shotgun (WGS) entry which is preliminary data.</text>
</comment>
<name>A0AAV8VZ75_9CUCU</name>
<evidence type="ECO:0000256" key="3">
    <source>
        <dbReference type="ARBA" id="ARBA00023242"/>
    </source>
</evidence>
<reference evidence="6 7" key="1">
    <citation type="journal article" date="2023" name="Insect Mol. Biol.">
        <title>Genome sequencing provides insights into the evolution of gene families encoding plant cell wall-degrading enzymes in longhorned beetles.</title>
        <authorList>
            <person name="Shin N.R."/>
            <person name="Okamura Y."/>
            <person name="Kirsch R."/>
            <person name="Pauchet Y."/>
        </authorList>
    </citation>
    <scope>NUCLEOTIDE SEQUENCE [LARGE SCALE GENOMIC DNA]</scope>
    <source>
        <strain evidence="6">EAD_L_NR</strain>
    </source>
</reference>
<evidence type="ECO:0000256" key="2">
    <source>
        <dbReference type="ARBA" id="ARBA00005904"/>
    </source>
</evidence>
<evidence type="ECO:0000256" key="4">
    <source>
        <dbReference type="SAM" id="MobiDB-lite"/>
    </source>
</evidence>
<comment type="subcellular location">
    <subcellularLocation>
        <location evidence="1">Nucleus</location>
    </subcellularLocation>
</comment>
<comment type="similarity">
    <text evidence="2">Belongs to the SURF6 family.</text>
</comment>
<feature type="domain" description="Ribosomal RNA-processing protein 14/surfeit locus protein 6 C-terminal" evidence="5">
    <location>
        <begin position="114"/>
        <end position="298"/>
    </location>
</feature>
<keyword evidence="7" id="KW-1185">Reference proteome</keyword>
<dbReference type="GO" id="GO:0003677">
    <property type="term" value="F:DNA binding"/>
    <property type="evidence" value="ECO:0007669"/>
    <property type="project" value="TreeGrafter"/>
</dbReference>
<evidence type="ECO:0000259" key="5">
    <source>
        <dbReference type="Pfam" id="PF04935"/>
    </source>
</evidence>
<evidence type="ECO:0000256" key="1">
    <source>
        <dbReference type="ARBA" id="ARBA00004123"/>
    </source>
</evidence>
<keyword evidence="3" id="KW-0539">Nucleus</keyword>
<dbReference type="EMBL" id="JANEYG010000020">
    <property type="protein sequence ID" value="KAJ8919191.1"/>
    <property type="molecule type" value="Genomic_DNA"/>
</dbReference>